<evidence type="ECO:0000313" key="1">
    <source>
        <dbReference type="EMBL" id="ALN78366.1"/>
    </source>
</evidence>
<proteinExistence type="predicted"/>
<keyword evidence="2" id="KW-1185">Reference proteome</keyword>
<gene>
    <name evidence="1" type="ORF">LA76x_0204</name>
</gene>
<dbReference type="Proteomes" id="UP000060787">
    <property type="component" value="Chromosome"/>
</dbReference>
<dbReference type="PATRIC" id="fig|84531.8.peg.209"/>
<name>A0A0S2F4A8_LYSAN</name>
<sequence>MSLHSGGAARTHRTTRKSRANVTAIGFDWRMFGTWIERASRVCA</sequence>
<dbReference type="EMBL" id="CP011129">
    <property type="protein sequence ID" value="ALN78366.1"/>
    <property type="molecule type" value="Genomic_DNA"/>
</dbReference>
<dbReference type="KEGG" id="lab:LA76x_0204"/>
<evidence type="ECO:0000313" key="2">
    <source>
        <dbReference type="Proteomes" id="UP000060787"/>
    </source>
</evidence>
<accession>A0A0S2F4A8</accession>
<organism evidence="1 2">
    <name type="scientific">Lysobacter antibioticus</name>
    <dbReference type="NCBI Taxonomy" id="84531"/>
    <lineage>
        <taxon>Bacteria</taxon>
        <taxon>Pseudomonadati</taxon>
        <taxon>Pseudomonadota</taxon>
        <taxon>Gammaproteobacteria</taxon>
        <taxon>Lysobacterales</taxon>
        <taxon>Lysobacteraceae</taxon>
        <taxon>Lysobacter</taxon>
    </lineage>
</organism>
<protein>
    <submittedName>
        <fullName evidence="1">Uncharacterized protein</fullName>
    </submittedName>
</protein>
<reference evidence="1 2" key="1">
    <citation type="journal article" date="2015" name="BMC Genomics">
        <title>Comparative genomics and metabolic profiling of the genus Lysobacter.</title>
        <authorList>
            <person name="de Bruijn I."/>
            <person name="Cheng X."/>
            <person name="de Jager V."/>
            <person name="Exposito R.G."/>
            <person name="Watrous J."/>
            <person name="Patel N."/>
            <person name="Postma J."/>
            <person name="Dorrestein P.C."/>
            <person name="Kobayashi D."/>
            <person name="Raaijmakers J.M."/>
        </authorList>
    </citation>
    <scope>NUCLEOTIDE SEQUENCE [LARGE SCALE GENOMIC DNA]</scope>
    <source>
        <strain evidence="1 2">76</strain>
    </source>
</reference>
<dbReference type="AlphaFoldDB" id="A0A0S2F4A8"/>